<comment type="caution">
    <text evidence="2">The sequence shown here is derived from an EMBL/GenBank/DDBJ whole genome shotgun (WGS) entry which is preliminary data.</text>
</comment>
<feature type="compositionally biased region" description="Polar residues" evidence="1">
    <location>
        <begin position="73"/>
        <end position="82"/>
    </location>
</feature>
<feature type="region of interest" description="Disordered" evidence="1">
    <location>
        <begin position="73"/>
        <end position="105"/>
    </location>
</feature>
<keyword evidence="3" id="KW-1185">Reference proteome</keyword>
<dbReference type="EMBL" id="VEPZ02001568">
    <property type="protein sequence ID" value="KAE8667652.1"/>
    <property type="molecule type" value="Genomic_DNA"/>
</dbReference>
<dbReference type="PANTHER" id="PTHR35098:SF1">
    <property type="entry name" value="NODULIN-RELATED PROTEIN 2"/>
    <property type="match status" value="1"/>
</dbReference>
<evidence type="ECO:0000256" key="1">
    <source>
        <dbReference type="SAM" id="MobiDB-lite"/>
    </source>
</evidence>
<dbReference type="InterPro" id="IPR040294">
    <property type="entry name" value="Nodulin-rel_1/2"/>
</dbReference>
<dbReference type="GO" id="GO:0009408">
    <property type="term" value="P:response to heat"/>
    <property type="evidence" value="ECO:0007669"/>
    <property type="project" value="InterPro"/>
</dbReference>
<organism evidence="2 3">
    <name type="scientific">Hibiscus syriacus</name>
    <name type="common">Rose of Sharon</name>
    <dbReference type="NCBI Taxonomy" id="106335"/>
    <lineage>
        <taxon>Eukaryota</taxon>
        <taxon>Viridiplantae</taxon>
        <taxon>Streptophyta</taxon>
        <taxon>Embryophyta</taxon>
        <taxon>Tracheophyta</taxon>
        <taxon>Spermatophyta</taxon>
        <taxon>Magnoliopsida</taxon>
        <taxon>eudicotyledons</taxon>
        <taxon>Gunneridae</taxon>
        <taxon>Pentapetalae</taxon>
        <taxon>rosids</taxon>
        <taxon>malvids</taxon>
        <taxon>Malvales</taxon>
        <taxon>Malvaceae</taxon>
        <taxon>Malvoideae</taxon>
        <taxon>Hibiscus</taxon>
    </lineage>
</organism>
<evidence type="ECO:0000313" key="2">
    <source>
        <dbReference type="EMBL" id="KAE8667652.1"/>
    </source>
</evidence>
<dbReference type="AlphaFoldDB" id="A0A6A2WZK8"/>
<proteinExistence type="predicted"/>
<accession>A0A6A2WZK8</accession>
<feature type="compositionally biased region" description="Basic and acidic residues" evidence="1">
    <location>
        <begin position="87"/>
        <end position="97"/>
    </location>
</feature>
<gene>
    <name evidence="2" type="ORF">F3Y22_tig00112383pilonHSYRG00210</name>
</gene>
<name>A0A6A2WZK8_HIBSY</name>
<sequence length="119" mass="12579">MEKDHKPSNSDLFSRVKTVADAAKSTLNNETDKFDKGKVSGAAADLLAAQDYGKLDKNTGVGQYVDKAENYQHQYQTSNQSAPGAKPESHDSEKGKESGGSAACDVGGVDWLKVSVGCP</sequence>
<protein>
    <submittedName>
        <fullName evidence="2">Ankyrin repeat family protein</fullName>
    </submittedName>
</protein>
<dbReference type="GO" id="GO:0010115">
    <property type="term" value="P:regulation of abscisic acid biosynthetic process"/>
    <property type="evidence" value="ECO:0007669"/>
    <property type="project" value="InterPro"/>
</dbReference>
<reference evidence="2" key="1">
    <citation type="submission" date="2019-09" db="EMBL/GenBank/DDBJ databases">
        <title>Draft genome information of white flower Hibiscus syriacus.</title>
        <authorList>
            <person name="Kim Y.-M."/>
        </authorList>
    </citation>
    <scope>NUCLEOTIDE SEQUENCE [LARGE SCALE GENOMIC DNA]</scope>
    <source>
        <strain evidence="2">YM2019G1</strain>
    </source>
</reference>
<dbReference type="PANTHER" id="PTHR35098">
    <property type="entry name" value="EXPRESSED PROTEIN"/>
    <property type="match status" value="1"/>
</dbReference>
<evidence type="ECO:0000313" key="3">
    <source>
        <dbReference type="Proteomes" id="UP000436088"/>
    </source>
</evidence>
<dbReference type="Proteomes" id="UP000436088">
    <property type="component" value="Unassembled WGS sequence"/>
</dbReference>
<dbReference type="OrthoDB" id="695806at2759"/>